<reference evidence="2" key="1">
    <citation type="journal article" date="2014" name="Int. J. Syst. Evol. Microbiol.">
        <title>Complete genome sequence of Corynebacterium casei LMG S-19264T (=DSM 44701T), isolated from a smear-ripened cheese.</title>
        <authorList>
            <consortium name="US DOE Joint Genome Institute (JGI-PGF)"/>
            <person name="Walter F."/>
            <person name="Albersmeier A."/>
            <person name="Kalinowski J."/>
            <person name="Ruckert C."/>
        </authorList>
    </citation>
    <scope>NUCLEOTIDE SEQUENCE</scope>
    <source>
        <strain evidence="2">CCM 7684</strain>
    </source>
</reference>
<evidence type="ECO:0000313" key="3">
    <source>
        <dbReference type="Proteomes" id="UP000602745"/>
    </source>
</evidence>
<evidence type="ECO:0000256" key="1">
    <source>
        <dbReference type="SAM" id="Phobius"/>
    </source>
</evidence>
<feature type="transmembrane region" description="Helical" evidence="1">
    <location>
        <begin position="128"/>
        <end position="149"/>
    </location>
</feature>
<feature type="transmembrane region" description="Helical" evidence="1">
    <location>
        <begin position="35"/>
        <end position="60"/>
    </location>
</feature>
<accession>A0A8J2YIC4</accession>
<proteinExistence type="predicted"/>
<dbReference type="Proteomes" id="UP000602745">
    <property type="component" value="Unassembled WGS sequence"/>
</dbReference>
<protein>
    <recommendedName>
        <fullName evidence="4">DMT family transporter</fullName>
    </recommendedName>
</protein>
<reference evidence="2" key="2">
    <citation type="submission" date="2020-09" db="EMBL/GenBank/DDBJ databases">
        <authorList>
            <person name="Sun Q."/>
            <person name="Sedlacek I."/>
        </authorList>
    </citation>
    <scope>NUCLEOTIDE SEQUENCE</scope>
    <source>
        <strain evidence="2">CCM 7684</strain>
    </source>
</reference>
<feature type="transmembrane region" description="Helical" evidence="1">
    <location>
        <begin position="72"/>
        <end position="90"/>
    </location>
</feature>
<dbReference type="Pfam" id="PF04657">
    <property type="entry name" value="DMT_YdcZ"/>
    <property type="match status" value="1"/>
</dbReference>
<organism evidence="2 3">
    <name type="scientific">Agaricicola taiwanensis</name>
    <dbReference type="NCBI Taxonomy" id="591372"/>
    <lineage>
        <taxon>Bacteria</taxon>
        <taxon>Pseudomonadati</taxon>
        <taxon>Pseudomonadota</taxon>
        <taxon>Alphaproteobacteria</taxon>
        <taxon>Rhodobacterales</taxon>
        <taxon>Paracoccaceae</taxon>
        <taxon>Agaricicola</taxon>
    </lineage>
</organism>
<dbReference type="PANTHER" id="PTHR34821">
    <property type="entry name" value="INNER MEMBRANE PROTEIN YDCZ"/>
    <property type="match status" value="1"/>
</dbReference>
<dbReference type="EMBL" id="BMCP01000002">
    <property type="protein sequence ID" value="GGE44903.1"/>
    <property type="molecule type" value="Genomic_DNA"/>
</dbReference>
<keyword evidence="1" id="KW-0812">Transmembrane</keyword>
<dbReference type="RefSeq" id="WP_188409829.1">
    <property type="nucleotide sequence ID" value="NZ_BMCP01000002.1"/>
</dbReference>
<dbReference type="PANTHER" id="PTHR34821:SF2">
    <property type="entry name" value="INNER MEMBRANE PROTEIN YDCZ"/>
    <property type="match status" value="1"/>
</dbReference>
<dbReference type="InterPro" id="IPR006750">
    <property type="entry name" value="YdcZ"/>
</dbReference>
<keyword evidence="1" id="KW-1133">Transmembrane helix</keyword>
<sequence>MIATLAFGLLALGVGIGLSFQSAINASLARSLESALLAATISFSVGAAALFLVSLVSGQLSLVGAGWRSVPLPYWIAGGIIGAGFVWSATFLVPRIGVASLLSFAIAGQLLSAVVIDHFGLIGVAERALTLGRAAGLMLLLIGAFLVSFA</sequence>
<feature type="transmembrane region" description="Helical" evidence="1">
    <location>
        <begin position="96"/>
        <end position="116"/>
    </location>
</feature>
<evidence type="ECO:0000313" key="2">
    <source>
        <dbReference type="EMBL" id="GGE44903.1"/>
    </source>
</evidence>
<keyword evidence="3" id="KW-1185">Reference proteome</keyword>
<name>A0A8J2YIC4_9RHOB</name>
<keyword evidence="1" id="KW-0472">Membrane</keyword>
<dbReference type="AlphaFoldDB" id="A0A8J2YIC4"/>
<dbReference type="GO" id="GO:0005886">
    <property type="term" value="C:plasma membrane"/>
    <property type="evidence" value="ECO:0007669"/>
    <property type="project" value="TreeGrafter"/>
</dbReference>
<evidence type="ECO:0008006" key="4">
    <source>
        <dbReference type="Google" id="ProtNLM"/>
    </source>
</evidence>
<comment type="caution">
    <text evidence="2">The sequence shown here is derived from an EMBL/GenBank/DDBJ whole genome shotgun (WGS) entry which is preliminary data.</text>
</comment>
<gene>
    <name evidence="2" type="ORF">GCM10007276_22540</name>
</gene>